<dbReference type="GO" id="GO:0005737">
    <property type="term" value="C:cytoplasm"/>
    <property type="evidence" value="ECO:0007669"/>
    <property type="project" value="TreeGrafter"/>
</dbReference>
<protein>
    <submittedName>
        <fullName evidence="5">Arginase</fullName>
        <ecNumber evidence="5">3.5.3.1</ecNumber>
    </submittedName>
</protein>
<evidence type="ECO:0000256" key="2">
    <source>
        <dbReference type="ARBA" id="ARBA00022801"/>
    </source>
</evidence>
<sequence length="339" mass="35977">MPEWGRWQELSAEMGGGSGCVTWRAFAVYGGLGKPRLSMREICLIRAPSNLGLRPLRPGHVPGTWRAPQALSEAGLVEVVAPAKVVDLERPAYGTEPQPGTRLRNGPAIRRFNLELAEFVAGAIGQGEFPLIVGGDCSILPGALAAARRSGPLALVHVDGHSDFRHPGNYDADAALGSAAGMDLALATGRGEPLLTEWPGIAGPLVPDERVIQIGERESRDADFAWPDINSTAMTLIDVFAARELGVARVLEKTRATLARSPYWLHLDIDVLDQTVMPAVDSPGSPGIDPDDLVAILSALVAGPACIGMDMTIFDPDLDPTGELAALLVSLLGWVLKQR</sequence>
<dbReference type="GO" id="GO:0004053">
    <property type="term" value="F:arginase activity"/>
    <property type="evidence" value="ECO:0007669"/>
    <property type="project" value="UniProtKB-EC"/>
</dbReference>
<name>A0A841P8E3_9HYPH</name>
<dbReference type="Pfam" id="PF00491">
    <property type="entry name" value="Arginase"/>
    <property type="match status" value="1"/>
</dbReference>
<dbReference type="Gene3D" id="3.40.800.10">
    <property type="entry name" value="Ureohydrolase domain"/>
    <property type="match status" value="1"/>
</dbReference>
<comment type="similarity">
    <text evidence="4">Belongs to the arginase family.</text>
</comment>
<keyword evidence="1" id="KW-0479">Metal-binding</keyword>
<dbReference type="Proteomes" id="UP000556329">
    <property type="component" value="Unassembled WGS sequence"/>
</dbReference>
<dbReference type="EC" id="3.5.3.1" evidence="5"/>
<evidence type="ECO:0000313" key="6">
    <source>
        <dbReference type="Proteomes" id="UP000556329"/>
    </source>
</evidence>
<dbReference type="InterPro" id="IPR023696">
    <property type="entry name" value="Ureohydrolase_dom_sf"/>
</dbReference>
<gene>
    <name evidence="5" type="ORF">HNQ71_004262</name>
</gene>
<dbReference type="GO" id="GO:0030145">
    <property type="term" value="F:manganese ion binding"/>
    <property type="evidence" value="ECO:0007669"/>
    <property type="project" value="TreeGrafter"/>
</dbReference>
<dbReference type="SUPFAM" id="SSF52768">
    <property type="entry name" value="Arginase/deacetylase"/>
    <property type="match status" value="1"/>
</dbReference>
<evidence type="ECO:0000256" key="3">
    <source>
        <dbReference type="ARBA" id="ARBA00023211"/>
    </source>
</evidence>
<dbReference type="PANTHER" id="PTHR43782:SF3">
    <property type="entry name" value="ARGINASE"/>
    <property type="match status" value="1"/>
</dbReference>
<comment type="caution">
    <text evidence="5">The sequence shown here is derived from an EMBL/GenBank/DDBJ whole genome shotgun (WGS) entry which is preliminary data.</text>
</comment>
<dbReference type="InterPro" id="IPR006035">
    <property type="entry name" value="Ureohydrolase"/>
</dbReference>
<organism evidence="5 6">
    <name type="scientific">Mesorhizobium sangaii</name>
    <dbReference type="NCBI Taxonomy" id="505389"/>
    <lineage>
        <taxon>Bacteria</taxon>
        <taxon>Pseudomonadati</taxon>
        <taxon>Pseudomonadota</taxon>
        <taxon>Alphaproteobacteria</taxon>
        <taxon>Hyphomicrobiales</taxon>
        <taxon>Phyllobacteriaceae</taxon>
        <taxon>Mesorhizobium</taxon>
    </lineage>
</organism>
<accession>A0A841P8E3</accession>
<reference evidence="5 6" key="1">
    <citation type="submission" date="2020-08" db="EMBL/GenBank/DDBJ databases">
        <title>Genomic Encyclopedia of Type Strains, Phase IV (KMG-IV): sequencing the most valuable type-strain genomes for metagenomic binning, comparative biology and taxonomic classification.</title>
        <authorList>
            <person name="Goeker M."/>
        </authorList>
    </citation>
    <scope>NUCLEOTIDE SEQUENCE [LARGE SCALE GENOMIC DNA]</scope>
    <source>
        <strain evidence="5 6">DSM 100039</strain>
    </source>
</reference>
<dbReference type="AlphaFoldDB" id="A0A841P8E3"/>
<keyword evidence="2 5" id="KW-0378">Hydrolase</keyword>
<dbReference type="EMBL" id="JACHEF010000004">
    <property type="protein sequence ID" value="MBB6411574.1"/>
    <property type="molecule type" value="Genomic_DNA"/>
</dbReference>
<evidence type="ECO:0000256" key="4">
    <source>
        <dbReference type="PROSITE-ProRule" id="PRU00742"/>
    </source>
</evidence>
<dbReference type="RefSeq" id="WP_343068203.1">
    <property type="nucleotide sequence ID" value="NZ_JACHEF010000004.1"/>
</dbReference>
<keyword evidence="3" id="KW-0464">Manganese</keyword>
<keyword evidence="6" id="KW-1185">Reference proteome</keyword>
<evidence type="ECO:0000313" key="5">
    <source>
        <dbReference type="EMBL" id="MBB6411574.1"/>
    </source>
</evidence>
<evidence type="ECO:0000256" key="1">
    <source>
        <dbReference type="ARBA" id="ARBA00022723"/>
    </source>
</evidence>
<dbReference type="PROSITE" id="PS51409">
    <property type="entry name" value="ARGINASE_2"/>
    <property type="match status" value="1"/>
</dbReference>
<dbReference type="PANTHER" id="PTHR43782">
    <property type="entry name" value="ARGINASE"/>
    <property type="match status" value="1"/>
</dbReference>
<proteinExistence type="inferred from homology"/>